<keyword evidence="1" id="KW-0732">Signal</keyword>
<comment type="caution">
    <text evidence="3">The sequence shown here is derived from an EMBL/GenBank/DDBJ whole genome shotgun (WGS) entry which is preliminary data.</text>
</comment>
<dbReference type="PANTHER" id="PTHR10751">
    <property type="entry name" value="GUANYLATE BINDING PROTEIN"/>
    <property type="match status" value="1"/>
</dbReference>
<evidence type="ECO:0000313" key="4">
    <source>
        <dbReference type="Proteomes" id="UP000265618"/>
    </source>
</evidence>
<dbReference type="Pfam" id="PF02263">
    <property type="entry name" value="GBP"/>
    <property type="match status" value="1"/>
</dbReference>
<name>A0A9K3DE05_9EUKA</name>
<dbReference type="GO" id="GO:0005525">
    <property type="term" value="F:GTP binding"/>
    <property type="evidence" value="ECO:0007669"/>
    <property type="project" value="InterPro"/>
</dbReference>
<dbReference type="Gene3D" id="3.40.50.300">
    <property type="entry name" value="P-loop containing nucleotide triphosphate hydrolases"/>
    <property type="match status" value="1"/>
</dbReference>
<evidence type="ECO:0000313" key="3">
    <source>
        <dbReference type="EMBL" id="GIQ92224.1"/>
    </source>
</evidence>
<feature type="chain" id="PRO_5039941952" description="Guanylate-binding protein N-terminal domain-containing protein" evidence="1">
    <location>
        <begin position="24"/>
        <end position="122"/>
    </location>
</feature>
<dbReference type="InterPro" id="IPR015894">
    <property type="entry name" value="Guanylate-bd_N"/>
</dbReference>
<dbReference type="InterPro" id="IPR027417">
    <property type="entry name" value="P-loop_NTPase"/>
</dbReference>
<dbReference type="SUPFAM" id="SSF52540">
    <property type="entry name" value="P-loop containing nucleoside triphosphate hydrolases"/>
    <property type="match status" value="1"/>
</dbReference>
<evidence type="ECO:0000259" key="2">
    <source>
        <dbReference type="Pfam" id="PF02263"/>
    </source>
</evidence>
<dbReference type="AlphaFoldDB" id="A0A9K3DE05"/>
<dbReference type="GO" id="GO:0003924">
    <property type="term" value="F:GTPase activity"/>
    <property type="evidence" value="ECO:0007669"/>
    <property type="project" value="InterPro"/>
</dbReference>
<dbReference type="PROSITE" id="PS51257">
    <property type="entry name" value="PROKAR_LIPOPROTEIN"/>
    <property type="match status" value="1"/>
</dbReference>
<protein>
    <recommendedName>
        <fullName evidence="2">Guanylate-binding protein N-terminal domain-containing protein</fullName>
    </recommendedName>
</protein>
<feature type="domain" description="Guanylate-binding protein N-terminal" evidence="2">
    <location>
        <begin position="44"/>
        <end position="98"/>
    </location>
</feature>
<feature type="signal peptide" evidence="1">
    <location>
        <begin position="1"/>
        <end position="23"/>
    </location>
</feature>
<keyword evidence="4" id="KW-1185">Reference proteome</keyword>
<evidence type="ECO:0000256" key="1">
    <source>
        <dbReference type="SAM" id="SignalP"/>
    </source>
</evidence>
<organism evidence="3 4">
    <name type="scientific">Kipferlia bialata</name>
    <dbReference type="NCBI Taxonomy" id="797122"/>
    <lineage>
        <taxon>Eukaryota</taxon>
        <taxon>Metamonada</taxon>
        <taxon>Carpediemonas-like organisms</taxon>
        <taxon>Kipferlia</taxon>
    </lineage>
</organism>
<sequence>MKHGGVLVLLLVVLGVSCTSINALHHSDSHEVSVTPEFEALLNSLEDVPVMVAAVIGRNKQGKSFFLNSLLGLRGKDAYPVSSEVEPTTKGVWVSDQPVCIMNLSDTGKKGNHRWAVVTVRT</sequence>
<proteinExistence type="predicted"/>
<gene>
    <name evidence="3" type="ORF">KIPB_015871</name>
</gene>
<dbReference type="Proteomes" id="UP000265618">
    <property type="component" value="Unassembled WGS sequence"/>
</dbReference>
<reference evidence="3 4" key="1">
    <citation type="journal article" date="2018" name="PLoS ONE">
        <title>The draft genome of Kipferlia bialata reveals reductive genome evolution in fornicate parasites.</title>
        <authorList>
            <person name="Tanifuji G."/>
            <person name="Takabayashi S."/>
            <person name="Kume K."/>
            <person name="Takagi M."/>
            <person name="Nakayama T."/>
            <person name="Kamikawa R."/>
            <person name="Inagaki Y."/>
            <person name="Hashimoto T."/>
        </authorList>
    </citation>
    <scope>NUCLEOTIDE SEQUENCE [LARGE SCALE GENOMIC DNA]</scope>
    <source>
        <strain evidence="3">NY0173</strain>
    </source>
</reference>
<dbReference type="OrthoDB" id="2135133at2759"/>
<dbReference type="EMBL" id="BDIP01009224">
    <property type="protein sequence ID" value="GIQ92224.1"/>
    <property type="molecule type" value="Genomic_DNA"/>
</dbReference>
<accession>A0A9K3DE05</accession>